<dbReference type="PANTHER" id="PTHR39181">
    <property type="entry name" value="TYROSINE-PROTEIN PHOSPHATASE YWQE"/>
    <property type="match status" value="1"/>
</dbReference>
<keyword evidence="7" id="KW-1185">Reference proteome</keyword>
<keyword evidence="3 5" id="KW-0904">Protein phosphatase</keyword>
<dbReference type="SUPFAM" id="SSF89550">
    <property type="entry name" value="PHP domain-like"/>
    <property type="match status" value="1"/>
</dbReference>
<evidence type="ECO:0000313" key="7">
    <source>
        <dbReference type="Proteomes" id="UP000234950"/>
    </source>
</evidence>
<dbReference type="InterPro" id="IPR016667">
    <property type="entry name" value="Caps_polysacc_synth_CpsB/CapC"/>
</dbReference>
<sequence length="254" mass="29176">MIDLHCHILPGIDDGAKDLAESLQMARKAVEQGIHTIVATPHHLNNQFENPKQQILTKVEELNRVLRDEKIDLKILPGQETRVYGELVHDYELGEILPVNNTPYVLVEFSSSHVPRYTERLFYELQTKGLVPVIVHPERNQEIIEQPDLLYNLVKNGALTQVTAASVCGDFGKKIKNFTLQLIEANLTHLIASDAHNTSTRTFKMREAHDLVHEKYGNEWVYLFDDNAVLMLEGSHVYKEVPEKIKKKKFFKIF</sequence>
<evidence type="ECO:0000256" key="1">
    <source>
        <dbReference type="ARBA" id="ARBA00005750"/>
    </source>
</evidence>
<dbReference type="OrthoDB" id="9788539at2"/>
<dbReference type="InterPro" id="IPR016195">
    <property type="entry name" value="Pol/histidinol_Pase-like"/>
</dbReference>
<comment type="caution">
    <text evidence="6">The sequence shown here is derived from an EMBL/GenBank/DDBJ whole genome shotgun (WGS) entry which is preliminary data.</text>
</comment>
<dbReference type="Proteomes" id="UP000234950">
    <property type="component" value="Unassembled WGS sequence"/>
</dbReference>
<dbReference type="EMBL" id="PGVE01000094">
    <property type="protein sequence ID" value="PLS01521.1"/>
    <property type="molecule type" value="Genomic_DNA"/>
</dbReference>
<evidence type="ECO:0000256" key="4">
    <source>
        <dbReference type="ARBA" id="ARBA00051722"/>
    </source>
</evidence>
<dbReference type="GO" id="GO:0030145">
    <property type="term" value="F:manganese ion binding"/>
    <property type="evidence" value="ECO:0007669"/>
    <property type="project" value="UniProtKB-UniRule"/>
</dbReference>
<keyword evidence="2 5" id="KW-0378">Hydrolase</keyword>
<dbReference type="PANTHER" id="PTHR39181:SF1">
    <property type="entry name" value="TYROSINE-PROTEIN PHOSPHATASE YWQE"/>
    <property type="match status" value="1"/>
</dbReference>
<proteinExistence type="inferred from homology"/>
<dbReference type="Pfam" id="PF19567">
    <property type="entry name" value="CpsB_CapC"/>
    <property type="match status" value="1"/>
</dbReference>
<evidence type="ECO:0000313" key="6">
    <source>
        <dbReference type="EMBL" id="PLS01521.1"/>
    </source>
</evidence>
<comment type="catalytic activity">
    <reaction evidence="4 5">
        <text>O-phospho-L-tyrosyl-[protein] + H2O = L-tyrosyl-[protein] + phosphate</text>
        <dbReference type="Rhea" id="RHEA:10684"/>
        <dbReference type="Rhea" id="RHEA-COMP:10136"/>
        <dbReference type="Rhea" id="RHEA-COMP:20101"/>
        <dbReference type="ChEBI" id="CHEBI:15377"/>
        <dbReference type="ChEBI" id="CHEBI:43474"/>
        <dbReference type="ChEBI" id="CHEBI:46858"/>
        <dbReference type="ChEBI" id="CHEBI:61978"/>
        <dbReference type="EC" id="3.1.3.48"/>
    </reaction>
</comment>
<dbReference type="Gene3D" id="3.20.20.140">
    <property type="entry name" value="Metal-dependent hydrolases"/>
    <property type="match status" value="1"/>
</dbReference>
<name>A0A2N5H7M6_9BACI</name>
<evidence type="ECO:0000256" key="3">
    <source>
        <dbReference type="ARBA" id="ARBA00022912"/>
    </source>
</evidence>
<protein>
    <recommendedName>
        <fullName evidence="5">Tyrosine-protein phosphatase</fullName>
        <ecNumber evidence="5">3.1.3.48</ecNumber>
    </recommendedName>
</protein>
<reference evidence="6 7" key="1">
    <citation type="submission" date="2017-11" db="EMBL/GenBank/DDBJ databases">
        <title>Comparitive Functional Genomics of Dry Heat Resistant strains isolated from the Viking Spacecraft.</title>
        <authorList>
            <person name="Seuylemezian A."/>
            <person name="Cooper K."/>
            <person name="Vaishampayan P."/>
        </authorList>
    </citation>
    <scope>NUCLEOTIDE SEQUENCE [LARGE SCALE GENOMIC DNA]</scope>
    <source>
        <strain evidence="6 7">V32-6</strain>
    </source>
</reference>
<dbReference type="GO" id="GO:0004725">
    <property type="term" value="F:protein tyrosine phosphatase activity"/>
    <property type="evidence" value="ECO:0007669"/>
    <property type="project" value="UniProtKB-UniRule"/>
</dbReference>
<organism evidence="6 7">
    <name type="scientific">Neobacillus cucumis</name>
    <dbReference type="NCBI Taxonomy" id="1740721"/>
    <lineage>
        <taxon>Bacteria</taxon>
        <taxon>Bacillati</taxon>
        <taxon>Bacillota</taxon>
        <taxon>Bacilli</taxon>
        <taxon>Bacillales</taxon>
        <taxon>Bacillaceae</taxon>
        <taxon>Neobacillus</taxon>
    </lineage>
</organism>
<accession>A0A2N5H7M6</accession>
<dbReference type="RefSeq" id="WP_101651513.1">
    <property type="nucleotide sequence ID" value="NZ_PGVE01000094.1"/>
</dbReference>
<evidence type="ECO:0000256" key="5">
    <source>
        <dbReference type="PIRNR" id="PIRNR016557"/>
    </source>
</evidence>
<dbReference type="PIRSF" id="PIRSF016557">
    <property type="entry name" value="Caps_synth_CpsB"/>
    <property type="match status" value="1"/>
</dbReference>
<comment type="similarity">
    <text evidence="1 5">Belongs to the metallo-dependent hydrolases superfamily. CpsB/CapC family.</text>
</comment>
<evidence type="ECO:0000256" key="2">
    <source>
        <dbReference type="ARBA" id="ARBA00022801"/>
    </source>
</evidence>
<dbReference type="AlphaFoldDB" id="A0A2N5H7M6"/>
<dbReference type="EC" id="3.1.3.48" evidence="5"/>
<gene>
    <name evidence="6" type="ORF">CVD27_24945</name>
</gene>